<dbReference type="EMBL" id="LWSG01000015">
    <property type="protein sequence ID" value="OAS86100.1"/>
    <property type="molecule type" value="Genomic_DNA"/>
</dbReference>
<dbReference type="AlphaFoldDB" id="A0A179SYA6"/>
<dbReference type="PANTHER" id="PTHR12304:SF4">
    <property type="entry name" value="URIDINE NUCLEOSIDASE"/>
    <property type="match status" value="1"/>
</dbReference>
<dbReference type="InterPro" id="IPR023186">
    <property type="entry name" value="IUNH"/>
</dbReference>
<organism evidence="4 5">
    <name type="scientific">Metabacillus litoralis</name>
    <dbReference type="NCBI Taxonomy" id="152268"/>
    <lineage>
        <taxon>Bacteria</taxon>
        <taxon>Bacillati</taxon>
        <taxon>Bacillota</taxon>
        <taxon>Bacilli</taxon>
        <taxon>Bacillales</taxon>
        <taxon>Bacillaceae</taxon>
        <taxon>Metabacillus</taxon>
    </lineage>
</organism>
<dbReference type="Gene3D" id="3.90.245.10">
    <property type="entry name" value="Ribonucleoside hydrolase-like"/>
    <property type="match status" value="1"/>
</dbReference>
<dbReference type="InterPro" id="IPR001910">
    <property type="entry name" value="Inosine/uridine_hydrolase_dom"/>
</dbReference>
<evidence type="ECO:0000256" key="2">
    <source>
        <dbReference type="ARBA" id="ARBA00023295"/>
    </source>
</evidence>
<name>A0A179SYA6_9BACI</name>
<evidence type="ECO:0000256" key="1">
    <source>
        <dbReference type="ARBA" id="ARBA00022801"/>
    </source>
</evidence>
<proteinExistence type="predicted"/>
<dbReference type="GO" id="GO:0008477">
    <property type="term" value="F:purine nucleosidase activity"/>
    <property type="evidence" value="ECO:0007669"/>
    <property type="project" value="TreeGrafter"/>
</dbReference>
<keyword evidence="2" id="KW-0326">Glycosidase</keyword>
<dbReference type="InterPro" id="IPR036452">
    <property type="entry name" value="Ribo_hydro-like"/>
</dbReference>
<protein>
    <recommendedName>
        <fullName evidence="3">Inosine/uridine-preferring nucleoside hydrolase domain-containing protein</fullName>
    </recommendedName>
</protein>
<keyword evidence="1" id="KW-0378">Hydrolase</keyword>
<reference evidence="5" key="1">
    <citation type="submission" date="2016-04" db="EMBL/GenBank/DDBJ databases">
        <authorList>
            <person name="Lyu Z."/>
            <person name="Lyu W."/>
        </authorList>
    </citation>
    <scope>NUCLEOTIDE SEQUENCE [LARGE SCALE GENOMIC DNA]</scope>
    <source>
        <strain evidence="5">C44</strain>
    </source>
</reference>
<dbReference type="GO" id="GO:0006152">
    <property type="term" value="P:purine nucleoside catabolic process"/>
    <property type="evidence" value="ECO:0007669"/>
    <property type="project" value="TreeGrafter"/>
</dbReference>
<dbReference type="STRING" id="152268.A6K24_22520"/>
<evidence type="ECO:0000313" key="4">
    <source>
        <dbReference type="EMBL" id="OAS86100.1"/>
    </source>
</evidence>
<dbReference type="CDD" id="cd00455">
    <property type="entry name" value="nuc_hydro"/>
    <property type="match status" value="1"/>
</dbReference>
<keyword evidence="5" id="KW-1185">Reference proteome</keyword>
<dbReference type="Pfam" id="PF01156">
    <property type="entry name" value="IU_nuc_hydro"/>
    <property type="match status" value="1"/>
</dbReference>
<sequence>MLEVVYIIKKKVLFIGDFGIDDIVALLFAYYSEKIDIVGVVVDYGNISKENATRTATFIQEITDKTNITIIGGAVRPLTGENPTYFPEIHGEYGMGPIYPKIKEEPPSEFENFHQISSVITEYEHELTIVNVGRLTSLATAIVLYPNLMSKVKEIYIMGGAFLYPGNASPVAEANFYSDHYAANLVLTYAENVKIFPLNITNYAIIPESKLNELDVFTKETDDKIGQMLKPMIDYYSNWYKKRDPSITGGPMHDLLALWATVNHDAFQFIEKPVKIDTSNGDARGLSIGDFRPYKELAKFPIHSIAIRFDYDYFVSDVIRTFKSELDF</sequence>
<accession>A0A179SYA6</accession>
<dbReference type="GO" id="GO:0005829">
    <property type="term" value="C:cytosol"/>
    <property type="evidence" value="ECO:0007669"/>
    <property type="project" value="TreeGrafter"/>
</dbReference>
<evidence type="ECO:0000313" key="5">
    <source>
        <dbReference type="Proteomes" id="UP000078534"/>
    </source>
</evidence>
<gene>
    <name evidence="4" type="ORF">A6K24_22520</name>
</gene>
<dbReference type="PANTHER" id="PTHR12304">
    <property type="entry name" value="INOSINE-URIDINE PREFERRING NUCLEOSIDE HYDROLASE"/>
    <property type="match status" value="1"/>
</dbReference>
<feature type="domain" description="Inosine/uridine-preferring nucleoside hydrolase" evidence="3">
    <location>
        <begin position="17"/>
        <end position="314"/>
    </location>
</feature>
<evidence type="ECO:0000259" key="3">
    <source>
        <dbReference type="Pfam" id="PF01156"/>
    </source>
</evidence>
<dbReference type="SUPFAM" id="SSF53590">
    <property type="entry name" value="Nucleoside hydrolase"/>
    <property type="match status" value="1"/>
</dbReference>
<dbReference type="Proteomes" id="UP000078534">
    <property type="component" value="Unassembled WGS sequence"/>
</dbReference>
<comment type="caution">
    <text evidence="4">The sequence shown here is derived from an EMBL/GenBank/DDBJ whole genome shotgun (WGS) entry which is preliminary data.</text>
</comment>